<dbReference type="Gene3D" id="3.40.50.720">
    <property type="entry name" value="NAD(P)-binding Rossmann-like Domain"/>
    <property type="match status" value="1"/>
</dbReference>
<dbReference type="InterPro" id="IPR051468">
    <property type="entry name" value="Fungal_SecMetab_SDRs"/>
</dbReference>
<dbReference type="Proteomes" id="UP000246702">
    <property type="component" value="Unassembled WGS sequence"/>
</dbReference>
<reference evidence="2 3" key="1">
    <citation type="submission" date="2016-12" db="EMBL/GenBank/DDBJ databases">
        <title>The genomes of Aspergillus section Nigri reveals drivers in fungal speciation.</title>
        <authorList>
            <consortium name="DOE Joint Genome Institute"/>
            <person name="Vesth T.C."/>
            <person name="Nybo J."/>
            <person name="Theobald S."/>
            <person name="Brandl J."/>
            <person name="Frisvad J.C."/>
            <person name="Nielsen K.F."/>
            <person name="Lyhne E.K."/>
            <person name="Kogle M.E."/>
            <person name="Kuo A."/>
            <person name="Riley R."/>
            <person name="Clum A."/>
            <person name="Nolan M."/>
            <person name="Lipzen A."/>
            <person name="Salamov A."/>
            <person name="Henrissat B."/>
            <person name="Wiebenga A."/>
            <person name="De Vries R.P."/>
            <person name="Grigoriev I.V."/>
            <person name="Mortensen U.H."/>
            <person name="Andersen M.R."/>
            <person name="Baker S.E."/>
        </authorList>
    </citation>
    <scope>NUCLEOTIDE SEQUENCE [LARGE SCALE GENOMIC DNA]</scope>
    <source>
        <strain evidence="2 3">CBS 115572</strain>
    </source>
</reference>
<dbReference type="Pfam" id="PF00106">
    <property type="entry name" value="adh_short"/>
    <property type="match status" value="1"/>
</dbReference>
<dbReference type="PANTHER" id="PTHR43544">
    <property type="entry name" value="SHORT-CHAIN DEHYDROGENASE/REDUCTASE"/>
    <property type="match status" value="1"/>
</dbReference>
<proteinExistence type="inferred from homology"/>
<dbReference type="PANTHER" id="PTHR43544:SF36">
    <property type="entry name" value="CHAIN OXIDOREDUCTASE (CSGA), PUTATIVE (AFU_ORTHOLOGUE AFUA_4G00910)-RELATED"/>
    <property type="match status" value="1"/>
</dbReference>
<name>A0A317VTH0_9EURO</name>
<evidence type="ECO:0000313" key="2">
    <source>
        <dbReference type="EMBL" id="PWY75230.1"/>
    </source>
</evidence>
<keyword evidence="3" id="KW-1185">Reference proteome</keyword>
<evidence type="ECO:0000313" key="3">
    <source>
        <dbReference type="Proteomes" id="UP000246702"/>
    </source>
</evidence>
<dbReference type="AlphaFoldDB" id="A0A317VTH0"/>
<comment type="similarity">
    <text evidence="1">Belongs to the short-chain dehydrogenases/reductases (SDR) family.</text>
</comment>
<accession>A0A317VTH0</accession>
<sequence>MSVHEVTSHGTPKASDLALGFRPGSQLGLAIAREVASYIDTGAGRGLGLQFVKHLSERSLVRYLSSLRQSAGRGHTAAGHLVQVRITVMRLYTTDRESILIALNQIKKSLSGKALDILTKNAAIMDSSLDGVVSMDNLRRAFEVNVEAVHDATAACLPQLREGTQRKVFNLSSDVGSITLGRRLIDLPFPTYNIVKIALNALTVQYALEFEKEGFTFFAVSPGWFRTNMVTDIADLDVSTGASTELDVLSCLGAHINGKFLNVHVPGWEQAEGLHQYDGGELP</sequence>
<dbReference type="InterPro" id="IPR002347">
    <property type="entry name" value="SDR_fam"/>
</dbReference>
<comment type="caution">
    <text evidence="2">The sequence shown here is derived from an EMBL/GenBank/DDBJ whole genome shotgun (WGS) entry which is preliminary data.</text>
</comment>
<dbReference type="RefSeq" id="XP_025463857.1">
    <property type="nucleotide sequence ID" value="XM_025614691.1"/>
</dbReference>
<organism evidence="2 3">
    <name type="scientific">Aspergillus sclerotioniger CBS 115572</name>
    <dbReference type="NCBI Taxonomy" id="1450535"/>
    <lineage>
        <taxon>Eukaryota</taxon>
        <taxon>Fungi</taxon>
        <taxon>Dikarya</taxon>
        <taxon>Ascomycota</taxon>
        <taxon>Pezizomycotina</taxon>
        <taxon>Eurotiomycetes</taxon>
        <taxon>Eurotiomycetidae</taxon>
        <taxon>Eurotiales</taxon>
        <taxon>Aspergillaceae</taxon>
        <taxon>Aspergillus</taxon>
        <taxon>Aspergillus subgen. Circumdati</taxon>
    </lineage>
</organism>
<dbReference type="GO" id="GO:0005737">
    <property type="term" value="C:cytoplasm"/>
    <property type="evidence" value="ECO:0007669"/>
    <property type="project" value="TreeGrafter"/>
</dbReference>
<dbReference type="InterPro" id="IPR036291">
    <property type="entry name" value="NAD(P)-bd_dom_sf"/>
</dbReference>
<dbReference type="SUPFAM" id="SSF51735">
    <property type="entry name" value="NAD(P)-binding Rossmann-fold domains"/>
    <property type="match status" value="1"/>
</dbReference>
<dbReference type="PRINTS" id="PR00081">
    <property type="entry name" value="GDHRDH"/>
</dbReference>
<evidence type="ECO:0000256" key="1">
    <source>
        <dbReference type="ARBA" id="ARBA00006484"/>
    </source>
</evidence>
<dbReference type="GO" id="GO:0016491">
    <property type="term" value="F:oxidoreductase activity"/>
    <property type="evidence" value="ECO:0007669"/>
    <property type="project" value="TreeGrafter"/>
</dbReference>
<gene>
    <name evidence="2" type="ORF">BO94DRAFT_568589</name>
</gene>
<dbReference type="EMBL" id="MSFK01000029">
    <property type="protein sequence ID" value="PWY75230.1"/>
    <property type="molecule type" value="Genomic_DNA"/>
</dbReference>
<dbReference type="GeneID" id="37116834"/>
<dbReference type="OrthoDB" id="7289984at2759"/>
<protein>
    <submittedName>
        <fullName evidence="2">Short-chain dehydrogenase-like protein</fullName>
    </submittedName>
</protein>